<evidence type="ECO:0000256" key="1">
    <source>
        <dbReference type="SAM" id="Phobius"/>
    </source>
</evidence>
<keyword evidence="2" id="KW-1185">Reference proteome</keyword>
<proteinExistence type="predicted"/>
<dbReference type="Proteomes" id="UP000694865">
    <property type="component" value="Unplaced"/>
</dbReference>
<gene>
    <name evidence="3" type="primary">LOC102807300</name>
</gene>
<keyword evidence="1" id="KW-0472">Membrane</keyword>
<reference evidence="3" key="1">
    <citation type="submission" date="2025-08" db="UniProtKB">
        <authorList>
            <consortium name="RefSeq"/>
        </authorList>
    </citation>
    <scope>IDENTIFICATION</scope>
    <source>
        <tissue evidence="3">Testes</tissue>
    </source>
</reference>
<evidence type="ECO:0000313" key="3">
    <source>
        <dbReference type="RefSeq" id="XP_006824050.1"/>
    </source>
</evidence>
<evidence type="ECO:0000313" key="2">
    <source>
        <dbReference type="Proteomes" id="UP000694865"/>
    </source>
</evidence>
<accession>A0ABM0MVK9</accession>
<keyword evidence="1" id="KW-1133">Transmembrane helix</keyword>
<dbReference type="RefSeq" id="XP_006824050.1">
    <property type="nucleotide sequence ID" value="XM_006823987.1"/>
</dbReference>
<protein>
    <submittedName>
        <fullName evidence="3">Ceramide synthase 1-like</fullName>
    </submittedName>
</protein>
<keyword evidence="1" id="KW-0812">Transmembrane</keyword>
<dbReference type="GeneID" id="102807300"/>
<name>A0ABM0MVK9_SACKO</name>
<organism evidence="2 3">
    <name type="scientific">Saccoglossus kowalevskii</name>
    <name type="common">Acorn worm</name>
    <dbReference type="NCBI Taxonomy" id="10224"/>
    <lineage>
        <taxon>Eukaryota</taxon>
        <taxon>Metazoa</taxon>
        <taxon>Hemichordata</taxon>
        <taxon>Enteropneusta</taxon>
        <taxon>Harrimaniidae</taxon>
        <taxon>Saccoglossus</taxon>
    </lineage>
</organism>
<feature type="transmembrane region" description="Helical" evidence="1">
    <location>
        <begin position="58"/>
        <end position="76"/>
    </location>
</feature>
<sequence length="198" mass="22833">MEDGSSVDSAISGDDAGILPTPGYMEMVKRVAEVQWRLVSNIPTGFSYYEQLKTYCHYTWFDASLILGFAVLWTILRSSLTSNVYKPILNRLQLDDKQNVVKAPESMFKSFWYLFSWSYTYYVLFNGKYDIFQNPAAIFEELVDTSGVKGSYYLQTEAEWINTDCDVTSIMFTEVHMIGFSVKLVLRDHLYIKSTCLQ</sequence>